<comment type="subcellular location">
    <subcellularLocation>
        <location evidence="1">Cell membrane</location>
        <topology evidence="1">Multi-pass membrane protein</topology>
    </subcellularLocation>
</comment>
<evidence type="ECO:0000256" key="5">
    <source>
        <dbReference type="ARBA" id="ARBA00023136"/>
    </source>
</evidence>
<name>A0AAJ1WIA2_9BACI</name>
<evidence type="ECO:0000256" key="6">
    <source>
        <dbReference type="SAM" id="Phobius"/>
    </source>
</evidence>
<feature type="transmembrane region" description="Helical" evidence="6">
    <location>
        <begin position="95"/>
        <end position="117"/>
    </location>
</feature>
<keyword evidence="3 6" id="KW-0812">Transmembrane</keyword>
<organism evidence="7 8">
    <name type="scientific">Oikeobacillus pervagus</name>
    <dbReference type="NCBI Taxonomy" id="1325931"/>
    <lineage>
        <taxon>Bacteria</taxon>
        <taxon>Bacillati</taxon>
        <taxon>Bacillota</taxon>
        <taxon>Bacilli</taxon>
        <taxon>Bacillales</taxon>
        <taxon>Bacillaceae</taxon>
        <taxon>Oikeobacillus</taxon>
    </lineage>
</organism>
<accession>A0AAJ1WIA2</accession>
<comment type="caution">
    <text evidence="7">The sequence shown here is derived from an EMBL/GenBank/DDBJ whole genome shotgun (WGS) entry which is preliminary data.</text>
</comment>
<evidence type="ECO:0000256" key="3">
    <source>
        <dbReference type="ARBA" id="ARBA00022692"/>
    </source>
</evidence>
<sequence length="129" mass="14927">MQELHQMLNRHRKYIFSLLALYCIGWGVTEYKTIFLGLILGTSISLLNHWLMIKRISRFGDAVVAGQRVRTLGTFSRMAWAVFAVIIALELPDHFHFISVILGLMTSYIVIMIDFIIQSLIKRKNGEER</sequence>
<dbReference type="RefSeq" id="WP_307256128.1">
    <property type="nucleotide sequence ID" value="NZ_JAUSUC010000004.1"/>
</dbReference>
<dbReference type="Pfam" id="PF03899">
    <property type="entry name" value="ATP-synt_I"/>
    <property type="match status" value="1"/>
</dbReference>
<dbReference type="PANTHER" id="PTHR40035">
    <property type="entry name" value="ATP SYNTHASE PROTEIN I"/>
    <property type="match status" value="1"/>
</dbReference>
<reference evidence="7" key="1">
    <citation type="submission" date="2023-07" db="EMBL/GenBank/DDBJ databases">
        <title>Genomic Encyclopedia of Type Strains, Phase IV (KMG-IV): sequencing the most valuable type-strain genomes for metagenomic binning, comparative biology and taxonomic classification.</title>
        <authorList>
            <person name="Goeker M."/>
        </authorList>
    </citation>
    <scope>NUCLEOTIDE SEQUENCE</scope>
    <source>
        <strain evidence="7">DSM 23947</strain>
    </source>
</reference>
<feature type="transmembrane region" description="Helical" evidence="6">
    <location>
        <begin position="12"/>
        <end position="28"/>
    </location>
</feature>
<keyword evidence="5 6" id="KW-0472">Membrane</keyword>
<keyword evidence="4 6" id="KW-1133">Transmembrane helix</keyword>
<evidence type="ECO:0000313" key="8">
    <source>
        <dbReference type="Proteomes" id="UP001237207"/>
    </source>
</evidence>
<proteinExistence type="predicted"/>
<gene>
    <name evidence="7" type="ORF">J2S13_000534</name>
</gene>
<dbReference type="InterPro" id="IPR005598">
    <property type="entry name" value="ATP_synth_I"/>
</dbReference>
<keyword evidence="8" id="KW-1185">Reference proteome</keyword>
<keyword evidence="2" id="KW-1003">Cell membrane</keyword>
<dbReference type="PANTHER" id="PTHR40035:SF1">
    <property type="entry name" value="ATP SYNTHASE PROTEIN I"/>
    <property type="match status" value="1"/>
</dbReference>
<evidence type="ECO:0000313" key="7">
    <source>
        <dbReference type="EMBL" id="MDQ0214138.1"/>
    </source>
</evidence>
<dbReference type="GO" id="GO:0005886">
    <property type="term" value="C:plasma membrane"/>
    <property type="evidence" value="ECO:0007669"/>
    <property type="project" value="UniProtKB-SubCell"/>
</dbReference>
<feature type="transmembrane region" description="Helical" evidence="6">
    <location>
        <begin position="72"/>
        <end position="89"/>
    </location>
</feature>
<evidence type="ECO:0000256" key="2">
    <source>
        <dbReference type="ARBA" id="ARBA00022475"/>
    </source>
</evidence>
<dbReference type="EMBL" id="JAUSUC010000004">
    <property type="protein sequence ID" value="MDQ0214138.1"/>
    <property type="molecule type" value="Genomic_DNA"/>
</dbReference>
<dbReference type="Proteomes" id="UP001237207">
    <property type="component" value="Unassembled WGS sequence"/>
</dbReference>
<feature type="transmembrane region" description="Helical" evidence="6">
    <location>
        <begin position="34"/>
        <end position="51"/>
    </location>
</feature>
<dbReference type="AlphaFoldDB" id="A0AAJ1WIA2"/>
<evidence type="ECO:0000256" key="4">
    <source>
        <dbReference type="ARBA" id="ARBA00022989"/>
    </source>
</evidence>
<protein>
    <submittedName>
        <fullName evidence="7">ATP synthase protein I</fullName>
    </submittedName>
</protein>
<evidence type="ECO:0000256" key="1">
    <source>
        <dbReference type="ARBA" id="ARBA00004651"/>
    </source>
</evidence>
<dbReference type="InterPro" id="IPR039072">
    <property type="entry name" value="ATP_synth_I_Bacilli"/>
</dbReference>